<feature type="region of interest" description="Disordered" evidence="1">
    <location>
        <begin position="1"/>
        <end position="39"/>
    </location>
</feature>
<feature type="compositionally biased region" description="Basic residues" evidence="1">
    <location>
        <begin position="28"/>
        <end position="37"/>
    </location>
</feature>
<feature type="compositionally biased region" description="Basic residues" evidence="1">
    <location>
        <begin position="101"/>
        <end position="110"/>
    </location>
</feature>
<dbReference type="AlphaFoldDB" id="A0A0L6UMH4"/>
<gene>
    <name evidence="2" type="ORF">VP01_481g1</name>
</gene>
<accession>A0A0L6UMH4</accession>
<organism evidence="2 3">
    <name type="scientific">Puccinia sorghi</name>
    <dbReference type="NCBI Taxonomy" id="27349"/>
    <lineage>
        <taxon>Eukaryota</taxon>
        <taxon>Fungi</taxon>
        <taxon>Dikarya</taxon>
        <taxon>Basidiomycota</taxon>
        <taxon>Pucciniomycotina</taxon>
        <taxon>Pucciniomycetes</taxon>
        <taxon>Pucciniales</taxon>
        <taxon>Pucciniaceae</taxon>
        <taxon>Puccinia</taxon>
    </lineage>
</organism>
<evidence type="ECO:0000256" key="1">
    <source>
        <dbReference type="SAM" id="MobiDB-lite"/>
    </source>
</evidence>
<evidence type="ECO:0000313" key="3">
    <source>
        <dbReference type="Proteomes" id="UP000037035"/>
    </source>
</evidence>
<feature type="compositionally biased region" description="Acidic residues" evidence="1">
    <location>
        <begin position="116"/>
        <end position="129"/>
    </location>
</feature>
<feature type="compositionally biased region" description="Polar residues" evidence="1">
    <location>
        <begin position="1"/>
        <end position="25"/>
    </location>
</feature>
<sequence>MDTPIDSSMCQSDIPKTNNFSSSQPLKMAKKNSKKGHTTWDELIKSHPRQGFGKLKDNLFMLYNLAHQVFSGTFATGELAKSEMPDLMDCPLANITPSNRAAKKTSKAKRPAMILDPDDSDNDLDPTSS</sequence>
<dbReference type="Proteomes" id="UP000037035">
    <property type="component" value="Unassembled WGS sequence"/>
</dbReference>
<dbReference type="VEuPathDB" id="FungiDB:VP01_481g1"/>
<name>A0A0L6UMH4_9BASI</name>
<dbReference type="EMBL" id="LAVV01009965">
    <property type="protein sequence ID" value="KNZ49738.1"/>
    <property type="molecule type" value="Genomic_DNA"/>
</dbReference>
<evidence type="ECO:0000313" key="2">
    <source>
        <dbReference type="EMBL" id="KNZ49738.1"/>
    </source>
</evidence>
<dbReference type="OrthoDB" id="76215at2759"/>
<feature type="region of interest" description="Disordered" evidence="1">
    <location>
        <begin position="93"/>
        <end position="129"/>
    </location>
</feature>
<proteinExistence type="predicted"/>
<protein>
    <submittedName>
        <fullName evidence="2">Uncharacterized protein</fullName>
    </submittedName>
</protein>
<comment type="caution">
    <text evidence="2">The sequence shown here is derived from an EMBL/GenBank/DDBJ whole genome shotgun (WGS) entry which is preliminary data.</text>
</comment>
<feature type="non-terminal residue" evidence="2">
    <location>
        <position position="129"/>
    </location>
</feature>
<keyword evidence="3" id="KW-1185">Reference proteome</keyword>
<reference evidence="2 3" key="1">
    <citation type="submission" date="2015-08" db="EMBL/GenBank/DDBJ databases">
        <title>Next Generation Sequencing and Analysis of the Genome of Puccinia sorghi L Schw, the Causal Agent of Maize Common Rust.</title>
        <authorList>
            <person name="Rochi L."/>
            <person name="Burguener G."/>
            <person name="Darino M."/>
            <person name="Turjanski A."/>
            <person name="Kreff E."/>
            <person name="Dieguez M.J."/>
            <person name="Sacco F."/>
        </authorList>
    </citation>
    <scope>NUCLEOTIDE SEQUENCE [LARGE SCALE GENOMIC DNA]</scope>
    <source>
        <strain evidence="2 3">RO10H11247</strain>
    </source>
</reference>